<dbReference type="RefSeq" id="WP_266241748.1">
    <property type="nucleotide sequence ID" value="NZ_JAMXWF010000048.1"/>
</dbReference>
<protein>
    <submittedName>
        <fullName evidence="2">Uncharacterized protein</fullName>
    </submittedName>
</protein>
<dbReference type="EMBL" id="JAMXWF010000048">
    <property type="protein sequence ID" value="MDQ6412816.1"/>
    <property type="molecule type" value="Genomic_DNA"/>
</dbReference>
<evidence type="ECO:0000313" key="3">
    <source>
        <dbReference type="Proteomes" id="UP001209412"/>
    </source>
</evidence>
<evidence type="ECO:0000313" key="1">
    <source>
        <dbReference type="EMBL" id="MCX4151002.1"/>
    </source>
</evidence>
<reference evidence="2" key="1">
    <citation type="submission" date="2022-06" db="EMBL/GenBank/DDBJ databases">
        <title>PHB producers.</title>
        <authorList>
            <person name="Besaury L."/>
        </authorList>
    </citation>
    <scope>NUCLEOTIDE SEQUENCE</scope>
    <source>
        <strain evidence="2 3">SEWS6</strain>
    </source>
</reference>
<gene>
    <name evidence="2" type="ORF">NIE36_37465</name>
    <name evidence="1" type="ORF">OSB80_37555</name>
</gene>
<evidence type="ECO:0000313" key="4">
    <source>
        <dbReference type="Proteomes" id="UP001242288"/>
    </source>
</evidence>
<dbReference type="EMBL" id="JAPKHW010000048">
    <property type="protein sequence ID" value="MCX4151002.1"/>
    <property type="molecule type" value="Genomic_DNA"/>
</dbReference>
<dbReference type="Proteomes" id="UP001209412">
    <property type="component" value="Unassembled WGS sequence"/>
</dbReference>
<comment type="caution">
    <text evidence="2">The sequence shown here is derived from an EMBL/GenBank/DDBJ whole genome shotgun (WGS) entry which is preliminary data.</text>
</comment>
<dbReference type="AlphaFoldDB" id="A0AAP5BJK5"/>
<keyword evidence="3" id="KW-1185">Reference proteome</keyword>
<accession>A0AAP5BJK5</accession>
<name>A0AAP5BJK5_9BURK</name>
<organism evidence="2 4">
    <name type="scientific">Paraburkholderia madseniana</name>
    <dbReference type="NCBI Taxonomy" id="2599607"/>
    <lineage>
        <taxon>Bacteria</taxon>
        <taxon>Pseudomonadati</taxon>
        <taxon>Pseudomonadota</taxon>
        <taxon>Betaproteobacteria</taxon>
        <taxon>Burkholderiales</taxon>
        <taxon>Burkholderiaceae</taxon>
        <taxon>Paraburkholderia</taxon>
    </lineage>
</organism>
<dbReference type="Proteomes" id="UP001242288">
    <property type="component" value="Unassembled WGS sequence"/>
</dbReference>
<proteinExistence type="predicted"/>
<evidence type="ECO:0000313" key="2">
    <source>
        <dbReference type="EMBL" id="MDQ6412816.1"/>
    </source>
</evidence>
<sequence>MMFIRSLGFALVVTATAHAILLGDGHFVLICEPHMQALKTALLALRHDLNCALLSARDSVRLWAYKHSVIRPAYALDRAQMSVSFEMNEAFVDNWFQPLGGTYCSRSGIKMIAQSVTAAEPDMLVGNERAAFVLKDLCGAVLVVIAPRDAWTHMSLQELVDSAEITARVAQSGGADAYLGSVWIGGTEV</sequence>